<dbReference type="EMBL" id="JASNQZ010000015">
    <property type="protein sequence ID" value="KAL0945930.1"/>
    <property type="molecule type" value="Genomic_DNA"/>
</dbReference>
<proteinExistence type="predicted"/>
<name>A0ABR3IRM5_9AGAR</name>
<dbReference type="InterPro" id="IPR008476">
    <property type="entry name" value="PBDC1_metazoa/fungi"/>
</dbReference>
<dbReference type="InterPro" id="IPR023139">
    <property type="entry name" value="PBDC1-like_dom_sf"/>
</dbReference>
<sequence>MQLSKTLSSIAPIAKATCPRDRCPVSSSQRIQVPASCSLPHHRLFLSFLQPPPLSVIMAAAQGKFDPQNAQNLMEIEKQFAVKAVEQAQTYWNLLEKVEPKELKLTKLDDEIFEHVMKDFPELAEAPHDKLTKIDEDWMKTPEGKERWRKFMNTYEKKVKDYNFGSLIRTDAREEYGERNTIFVTRIQFYAFEIARNRLGLNDKAHELAKAEAEKERLEKEKAEKKKAKKTKP</sequence>
<gene>
    <name evidence="3" type="ORF">HGRIS_012211</name>
</gene>
<protein>
    <recommendedName>
        <fullName evidence="2">Polysaccharide biosynthesis domain-containing protein</fullName>
    </recommendedName>
</protein>
<dbReference type="Gene3D" id="1.10.3560.10">
    <property type="entry name" value="yst0336 like domain"/>
    <property type="match status" value="1"/>
</dbReference>
<accession>A0ABR3IRM5</accession>
<keyword evidence="4" id="KW-1185">Reference proteome</keyword>
<feature type="compositionally biased region" description="Basic and acidic residues" evidence="1">
    <location>
        <begin position="211"/>
        <end position="224"/>
    </location>
</feature>
<dbReference type="PANTHER" id="PTHR13410:SF9">
    <property type="entry name" value="PROTEIN PBDC1"/>
    <property type="match status" value="1"/>
</dbReference>
<feature type="region of interest" description="Disordered" evidence="1">
    <location>
        <begin position="211"/>
        <end position="233"/>
    </location>
</feature>
<evidence type="ECO:0000313" key="3">
    <source>
        <dbReference type="EMBL" id="KAL0945930.1"/>
    </source>
</evidence>
<comment type="caution">
    <text evidence="3">The sequence shown here is derived from an EMBL/GenBank/DDBJ whole genome shotgun (WGS) entry which is preliminary data.</text>
</comment>
<organism evidence="3 4">
    <name type="scientific">Hohenbuehelia grisea</name>
    <dbReference type="NCBI Taxonomy" id="104357"/>
    <lineage>
        <taxon>Eukaryota</taxon>
        <taxon>Fungi</taxon>
        <taxon>Dikarya</taxon>
        <taxon>Basidiomycota</taxon>
        <taxon>Agaricomycotina</taxon>
        <taxon>Agaricomycetes</taxon>
        <taxon>Agaricomycetidae</taxon>
        <taxon>Agaricales</taxon>
        <taxon>Pleurotineae</taxon>
        <taxon>Pleurotaceae</taxon>
        <taxon>Hohenbuehelia</taxon>
    </lineage>
</organism>
<evidence type="ECO:0000256" key="1">
    <source>
        <dbReference type="SAM" id="MobiDB-lite"/>
    </source>
</evidence>
<dbReference type="Pfam" id="PF04669">
    <property type="entry name" value="PBDC1"/>
    <property type="match status" value="1"/>
</dbReference>
<evidence type="ECO:0000259" key="2">
    <source>
        <dbReference type="Pfam" id="PF04669"/>
    </source>
</evidence>
<evidence type="ECO:0000313" key="4">
    <source>
        <dbReference type="Proteomes" id="UP001556367"/>
    </source>
</evidence>
<dbReference type="PANTHER" id="PTHR13410">
    <property type="entry name" value="PROTEIN PBDC1"/>
    <property type="match status" value="1"/>
</dbReference>
<feature type="domain" description="Polysaccharide biosynthesis" evidence="2">
    <location>
        <begin position="76"/>
        <end position="206"/>
    </location>
</feature>
<dbReference type="Proteomes" id="UP001556367">
    <property type="component" value="Unassembled WGS sequence"/>
</dbReference>
<reference evidence="4" key="1">
    <citation type="submission" date="2024-06" db="EMBL/GenBank/DDBJ databases">
        <title>Multi-omics analyses provide insights into the biosynthesis of the anticancer antibiotic pleurotin in Hohenbuehelia grisea.</title>
        <authorList>
            <person name="Weaver J.A."/>
            <person name="Alberti F."/>
        </authorList>
    </citation>
    <scope>NUCLEOTIDE SEQUENCE [LARGE SCALE GENOMIC DNA]</scope>
    <source>
        <strain evidence="4">T-177</strain>
    </source>
</reference>
<dbReference type="InterPro" id="IPR021148">
    <property type="entry name" value="Polysacc_synth_dom"/>
</dbReference>